<evidence type="ECO:0000256" key="2">
    <source>
        <dbReference type="ARBA" id="ARBA00022741"/>
    </source>
</evidence>
<dbReference type="PANTHER" id="PTHR12592">
    <property type="entry name" value="ATP-DEPENDENT (S)-NAD(P)H-HYDRATE DEHYDRATASE FAMILY MEMBER"/>
    <property type="match status" value="1"/>
</dbReference>
<comment type="catalytic activity">
    <reaction evidence="8">
        <text>(6S)-NADHX + ATP = ADP + phosphate + NADH + H(+)</text>
        <dbReference type="Rhea" id="RHEA:19017"/>
        <dbReference type="ChEBI" id="CHEBI:15378"/>
        <dbReference type="ChEBI" id="CHEBI:30616"/>
        <dbReference type="ChEBI" id="CHEBI:43474"/>
        <dbReference type="ChEBI" id="CHEBI:57945"/>
        <dbReference type="ChEBI" id="CHEBI:64074"/>
        <dbReference type="ChEBI" id="CHEBI:456216"/>
        <dbReference type="EC" id="4.2.1.93"/>
    </reaction>
</comment>
<evidence type="ECO:0000256" key="6">
    <source>
        <dbReference type="ARBA" id="ARBA00023239"/>
    </source>
</evidence>
<feature type="binding site" evidence="8">
    <location>
        <begin position="215"/>
        <end position="219"/>
    </location>
    <ligand>
        <name>ATP</name>
        <dbReference type="ChEBI" id="CHEBI:30616"/>
    </ligand>
</feature>
<dbReference type="STRING" id="1076935.U4L314"/>
<organism evidence="10 11">
    <name type="scientific">Pyronema omphalodes (strain CBS 100304)</name>
    <name type="common">Pyronema confluens</name>
    <dbReference type="NCBI Taxonomy" id="1076935"/>
    <lineage>
        <taxon>Eukaryota</taxon>
        <taxon>Fungi</taxon>
        <taxon>Dikarya</taxon>
        <taxon>Ascomycota</taxon>
        <taxon>Pezizomycotina</taxon>
        <taxon>Pezizomycetes</taxon>
        <taxon>Pezizales</taxon>
        <taxon>Pyronemataceae</taxon>
        <taxon>Pyronema</taxon>
    </lineage>
</organism>
<gene>
    <name evidence="10" type="ORF">PCON_02268</name>
</gene>
<dbReference type="GO" id="GO:0110051">
    <property type="term" value="P:metabolite repair"/>
    <property type="evidence" value="ECO:0007669"/>
    <property type="project" value="TreeGrafter"/>
</dbReference>
<keyword evidence="6 8" id="KW-0456">Lyase</keyword>
<accession>U4L314</accession>
<comment type="cofactor">
    <cofactor evidence="8">
        <name>Mg(2+)</name>
        <dbReference type="ChEBI" id="CHEBI:18420"/>
    </cofactor>
</comment>
<dbReference type="Gene3D" id="3.40.1190.20">
    <property type="match status" value="1"/>
</dbReference>
<dbReference type="OrthoDB" id="8110916at2759"/>
<comment type="subcellular location">
    <subcellularLocation>
        <location evidence="8">Cytoplasm</location>
    </subcellularLocation>
</comment>
<comment type="catalytic activity">
    <reaction evidence="7 8">
        <text>(6S)-NADPHX + ATP = ADP + phosphate + NADPH + H(+)</text>
        <dbReference type="Rhea" id="RHEA:32231"/>
        <dbReference type="ChEBI" id="CHEBI:15378"/>
        <dbReference type="ChEBI" id="CHEBI:30616"/>
        <dbReference type="ChEBI" id="CHEBI:43474"/>
        <dbReference type="ChEBI" id="CHEBI:57783"/>
        <dbReference type="ChEBI" id="CHEBI:64076"/>
        <dbReference type="ChEBI" id="CHEBI:456216"/>
        <dbReference type="EC" id="4.2.1.93"/>
    </reaction>
</comment>
<feature type="binding site" evidence="8">
    <location>
        <position position="244"/>
    </location>
    <ligand>
        <name>(6S)-NADPHX</name>
        <dbReference type="ChEBI" id="CHEBI:64076"/>
    </ligand>
</feature>
<dbReference type="PROSITE" id="PS51383">
    <property type="entry name" value="YJEF_C_3"/>
    <property type="match status" value="1"/>
</dbReference>
<dbReference type="SUPFAM" id="SSF53613">
    <property type="entry name" value="Ribokinase-like"/>
    <property type="match status" value="1"/>
</dbReference>
<dbReference type="Proteomes" id="UP000018144">
    <property type="component" value="Unassembled WGS sequence"/>
</dbReference>
<dbReference type="PROSITE" id="PS01050">
    <property type="entry name" value="YJEF_C_2"/>
    <property type="match status" value="1"/>
</dbReference>
<evidence type="ECO:0000256" key="4">
    <source>
        <dbReference type="ARBA" id="ARBA00022857"/>
    </source>
</evidence>
<feature type="binding site" evidence="8">
    <location>
        <position position="123"/>
    </location>
    <ligand>
        <name>(6S)-NADPHX</name>
        <dbReference type="ChEBI" id="CHEBI:64076"/>
    </ligand>
</feature>
<dbReference type="EMBL" id="HF935204">
    <property type="protein sequence ID" value="CCX04430.1"/>
    <property type="molecule type" value="Genomic_DNA"/>
</dbReference>
<dbReference type="AlphaFoldDB" id="U4L314"/>
<dbReference type="PROSITE" id="PS01049">
    <property type="entry name" value="YJEF_C_1"/>
    <property type="match status" value="1"/>
</dbReference>
<feature type="binding site" evidence="8">
    <location>
        <begin position="176"/>
        <end position="182"/>
    </location>
    <ligand>
        <name>(6S)-NADPHX</name>
        <dbReference type="ChEBI" id="CHEBI:64076"/>
    </ligand>
</feature>
<evidence type="ECO:0000256" key="8">
    <source>
        <dbReference type="HAMAP-Rule" id="MF_03157"/>
    </source>
</evidence>
<comment type="function">
    <text evidence="8">Catalyzes the dehydration of the S-form of NAD(P)HX at the expense of ATP, which is converted to ADP. Together with NAD(P)HX epimerase, which catalyzes the epimerization of the S- and R-forms, the enzyme allows the repair of both epimers of NAD(P)HX, a damaged form of NAD(P)H that is a result of enzymatic or heat-dependent hydration.</text>
</comment>
<keyword evidence="11" id="KW-1185">Reference proteome</keyword>
<evidence type="ECO:0000256" key="1">
    <source>
        <dbReference type="ARBA" id="ARBA00022553"/>
    </source>
</evidence>
<evidence type="ECO:0000256" key="5">
    <source>
        <dbReference type="ARBA" id="ARBA00023027"/>
    </source>
</evidence>
<dbReference type="GO" id="GO:0005737">
    <property type="term" value="C:cytoplasm"/>
    <property type="evidence" value="ECO:0007669"/>
    <property type="project" value="UniProtKB-SubCell"/>
</dbReference>
<dbReference type="InterPro" id="IPR017953">
    <property type="entry name" value="Carbohydrate_kinase_pred_CS"/>
</dbReference>
<dbReference type="eggNOG" id="KOG3974">
    <property type="taxonomic scope" value="Eukaryota"/>
</dbReference>
<evidence type="ECO:0000256" key="7">
    <source>
        <dbReference type="ARBA" id="ARBA00047472"/>
    </source>
</evidence>
<evidence type="ECO:0000256" key="3">
    <source>
        <dbReference type="ARBA" id="ARBA00022840"/>
    </source>
</evidence>
<dbReference type="GO" id="GO:0046496">
    <property type="term" value="P:nicotinamide nucleotide metabolic process"/>
    <property type="evidence" value="ECO:0007669"/>
    <property type="project" value="UniProtKB-UniRule"/>
</dbReference>
<dbReference type="NCBIfam" id="TIGR00196">
    <property type="entry name" value="yjeF_cterm"/>
    <property type="match status" value="1"/>
</dbReference>
<dbReference type="FunFam" id="3.40.1190.20:FF:000023">
    <property type="entry name" value="ATP-dependent (S)-NAD(P)H-hydrate dehydratase"/>
    <property type="match status" value="1"/>
</dbReference>
<evidence type="ECO:0000259" key="9">
    <source>
        <dbReference type="PROSITE" id="PS51383"/>
    </source>
</evidence>
<dbReference type="HAMAP" id="MF_01965">
    <property type="entry name" value="NADHX_dehydratase"/>
    <property type="match status" value="1"/>
</dbReference>
<comment type="similarity">
    <text evidence="8">Belongs to the NnrD/CARKD family.</text>
</comment>
<evidence type="ECO:0000313" key="10">
    <source>
        <dbReference type="EMBL" id="CCX04430.1"/>
    </source>
</evidence>
<dbReference type="Pfam" id="PF01256">
    <property type="entry name" value="Carb_kinase"/>
    <property type="match status" value="1"/>
</dbReference>
<evidence type="ECO:0000313" key="11">
    <source>
        <dbReference type="Proteomes" id="UP000018144"/>
    </source>
</evidence>
<feature type="domain" description="YjeF C-terminal" evidence="9">
    <location>
        <begin position="13"/>
        <end position="319"/>
    </location>
</feature>
<dbReference type="PANTHER" id="PTHR12592:SF0">
    <property type="entry name" value="ATP-DEPENDENT (S)-NAD(P)H-HYDRATE DEHYDRATASE"/>
    <property type="match status" value="1"/>
</dbReference>
<dbReference type="GO" id="GO:0047453">
    <property type="term" value="F:ATP-dependent NAD(P)H-hydrate dehydratase activity"/>
    <property type="evidence" value="ECO:0007669"/>
    <property type="project" value="UniProtKB-UniRule"/>
</dbReference>
<proteinExistence type="inferred from homology"/>
<keyword evidence="2 8" id="KW-0547">Nucleotide-binding</keyword>
<protein>
    <recommendedName>
        <fullName evidence="8">ATP-dependent (S)-NAD(P)H-hydrate dehydratase</fullName>
        <ecNumber evidence="8">4.2.1.93</ecNumber>
    </recommendedName>
    <alternativeName>
        <fullName evidence="8">ATP-dependent NAD(P)HX dehydratase</fullName>
    </alternativeName>
</protein>
<dbReference type="CDD" id="cd01171">
    <property type="entry name" value="YXKO-related"/>
    <property type="match status" value="1"/>
</dbReference>
<dbReference type="EC" id="4.2.1.93" evidence="8"/>
<feature type="binding site" evidence="8">
    <location>
        <begin position="234"/>
        <end position="243"/>
    </location>
    <ligand>
        <name>ATP</name>
        <dbReference type="ChEBI" id="CHEBI:30616"/>
    </ligand>
</feature>
<keyword evidence="5 8" id="KW-0520">NAD</keyword>
<reference evidence="10 11" key="1">
    <citation type="journal article" date="2013" name="PLoS Genet.">
        <title>The genome and development-dependent transcriptomes of Pyronema confluens: a window into fungal evolution.</title>
        <authorList>
            <person name="Traeger S."/>
            <person name="Altegoer F."/>
            <person name="Freitag M."/>
            <person name="Gabaldon T."/>
            <person name="Kempken F."/>
            <person name="Kumar A."/>
            <person name="Marcet-Houben M."/>
            <person name="Poggeler S."/>
            <person name="Stajich J.E."/>
            <person name="Nowrousian M."/>
        </authorList>
    </citation>
    <scope>NUCLEOTIDE SEQUENCE [LARGE SCALE GENOMIC DNA]</scope>
    <source>
        <strain evidence="11">CBS 100304</strain>
        <tissue evidence="10">Vegetative mycelium</tissue>
    </source>
</reference>
<keyword evidence="3 8" id="KW-0067">ATP-binding</keyword>
<dbReference type="OMA" id="WRAAYHN"/>
<dbReference type="InterPro" id="IPR000631">
    <property type="entry name" value="CARKD"/>
</dbReference>
<name>U4L314_PYROM</name>
<keyword evidence="4" id="KW-0521">NADP</keyword>
<keyword evidence="1 8" id="KW-0597">Phosphoprotein</keyword>
<keyword evidence="8" id="KW-0963">Cytoplasm</keyword>
<sequence>MPENLHEMNSKELLKQVKKIIPPLLEKFHKGQQGRVAVIGGCEDYTGAPFFSANASALLGADLSHVICEPQAAQVIKTYSPNLMVHPYMRQSNHADSDHNSGDIIKRVSEMLDRLHAIVIGPGLGRDKLMQESARGILEEAKKRGMGVVLDADGLFMIQNNPDIVHGYTKAVLTPNVMEFARLCNTQGIDPKAGDPAGVCQKLAESFGGVTVIQKGPKDYISNGKQTIVCDVPGGLKRSGGQGDTLTGTLVTMLAWTKAYKEMLWEHDNSLSDSELIALSAYGAAAITRTCSRLAFEKKGRALQALDLSTEVPTAFEMLFEDKAAQKL</sequence>
<dbReference type="InterPro" id="IPR029056">
    <property type="entry name" value="Ribokinase-like"/>
</dbReference>
<dbReference type="GO" id="GO:0005524">
    <property type="term" value="F:ATP binding"/>
    <property type="evidence" value="ECO:0007669"/>
    <property type="project" value="UniProtKB-KW"/>
</dbReference>